<dbReference type="PANTHER" id="PTHR42781:SF4">
    <property type="entry name" value="SPERMIDINE_PUTRESCINE IMPORT ATP-BINDING PROTEIN POTA"/>
    <property type="match status" value="1"/>
</dbReference>
<evidence type="ECO:0000256" key="5">
    <source>
        <dbReference type="ARBA" id="ARBA00022840"/>
    </source>
</evidence>
<dbReference type="Gene3D" id="3.40.50.300">
    <property type="entry name" value="P-loop containing nucleotide triphosphate hydrolases"/>
    <property type="match status" value="1"/>
</dbReference>
<dbReference type="SUPFAM" id="SSF52540">
    <property type="entry name" value="P-loop containing nucleoside triphosphate hydrolases"/>
    <property type="match status" value="1"/>
</dbReference>
<sequence>MTMQVTVRKQLGSADRRFGLDIAFDSASKRIALFGPSGAGKSLTLRAIAGLLTPDSGRIVLNGRTLFDSETHVNVRPQERRVAYLFQDYALFPHLTVAQNIAFGLERGWRNPRRNTHHPQAQRWIDAFGLGAITGNYPGEISGGQKQRAALARALAARPDIVLLDEPFSALDPALRVRMRAELRALQASLEVPMLVISHDPDDVEALGDHVLEVREGRIFGAAPVKGHPQVYAPVSARAV</sequence>
<dbReference type="Proteomes" id="UP000031843">
    <property type="component" value="Chromosome main"/>
</dbReference>
<organism evidence="7 8">
    <name type="scientific">Cupriavidus basilensis</name>
    <dbReference type="NCBI Taxonomy" id="68895"/>
    <lineage>
        <taxon>Bacteria</taxon>
        <taxon>Pseudomonadati</taxon>
        <taxon>Pseudomonadota</taxon>
        <taxon>Betaproteobacteria</taxon>
        <taxon>Burkholderiales</taxon>
        <taxon>Burkholderiaceae</taxon>
        <taxon>Cupriavidus</taxon>
    </lineage>
</organism>
<feature type="domain" description="ABC transporter" evidence="6">
    <location>
        <begin position="2"/>
        <end position="240"/>
    </location>
</feature>
<dbReference type="KEGG" id="cbw:RR42_m0790"/>
<evidence type="ECO:0000256" key="4">
    <source>
        <dbReference type="ARBA" id="ARBA00022741"/>
    </source>
</evidence>
<dbReference type="InterPro" id="IPR027417">
    <property type="entry name" value="P-loop_NTPase"/>
</dbReference>
<proteinExistence type="predicted"/>
<protein>
    <submittedName>
        <fullName evidence="7">Molybdenum transport ATP-binding protein ModC</fullName>
    </submittedName>
</protein>
<evidence type="ECO:0000256" key="1">
    <source>
        <dbReference type="ARBA" id="ARBA00022448"/>
    </source>
</evidence>
<dbReference type="InterPro" id="IPR017871">
    <property type="entry name" value="ABC_transporter-like_CS"/>
</dbReference>
<evidence type="ECO:0000256" key="2">
    <source>
        <dbReference type="ARBA" id="ARBA00022475"/>
    </source>
</evidence>
<dbReference type="Pfam" id="PF00005">
    <property type="entry name" value="ABC_tran"/>
    <property type="match status" value="1"/>
</dbReference>
<evidence type="ECO:0000256" key="3">
    <source>
        <dbReference type="ARBA" id="ARBA00022519"/>
    </source>
</evidence>
<keyword evidence="1" id="KW-0813">Transport</keyword>
<dbReference type="PROSITE" id="PS50893">
    <property type="entry name" value="ABC_TRANSPORTER_2"/>
    <property type="match status" value="1"/>
</dbReference>
<keyword evidence="3" id="KW-0472">Membrane</keyword>
<dbReference type="AlphaFoldDB" id="A0A0C4Y048"/>
<accession>A0A0C4Y048</accession>
<dbReference type="RefSeq" id="WP_043344233.1">
    <property type="nucleotide sequence ID" value="NZ_CP010536.1"/>
</dbReference>
<dbReference type="PANTHER" id="PTHR42781">
    <property type="entry name" value="SPERMIDINE/PUTRESCINE IMPORT ATP-BINDING PROTEIN POTA"/>
    <property type="match status" value="1"/>
</dbReference>
<keyword evidence="8" id="KW-1185">Reference proteome</keyword>
<keyword evidence="5 7" id="KW-0067">ATP-binding</keyword>
<dbReference type="InterPro" id="IPR050093">
    <property type="entry name" value="ABC_SmlMolc_Importer"/>
</dbReference>
<dbReference type="PROSITE" id="PS00211">
    <property type="entry name" value="ABC_TRANSPORTER_1"/>
    <property type="match status" value="1"/>
</dbReference>
<dbReference type="OrthoDB" id="5298774at2"/>
<dbReference type="GO" id="GO:0016887">
    <property type="term" value="F:ATP hydrolysis activity"/>
    <property type="evidence" value="ECO:0007669"/>
    <property type="project" value="InterPro"/>
</dbReference>
<dbReference type="GO" id="GO:0005524">
    <property type="term" value="F:ATP binding"/>
    <property type="evidence" value="ECO:0007669"/>
    <property type="project" value="UniProtKB-KW"/>
</dbReference>
<evidence type="ECO:0000313" key="8">
    <source>
        <dbReference type="Proteomes" id="UP000031843"/>
    </source>
</evidence>
<dbReference type="InterPro" id="IPR003593">
    <property type="entry name" value="AAA+_ATPase"/>
</dbReference>
<name>A0A0C4Y048_9BURK</name>
<gene>
    <name evidence="7" type="ORF">RR42_m0790</name>
</gene>
<evidence type="ECO:0000259" key="6">
    <source>
        <dbReference type="PROSITE" id="PS50893"/>
    </source>
</evidence>
<keyword evidence="2" id="KW-1003">Cell membrane</keyword>
<dbReference type="SMART" id="SM00382">
    <property type="entry name" value="AAA"/>
    <property type="match status" value="1"/>
</dbReference>
<dbReference type="STRING" id="68895.RR42_m0790"/>
<reference evidence="7 8" key="1">
    <citation type="journal article" date="2015" name="Genome Announc.">
        <title>Complete Genome Sequence of Cupriavidus basilensis 4G11, Isolated from the Oak Ridge Field Research Center Site.</title>
        <authorList>
            <person name="Ray J."/>
            <person name="Waters R.J."/>
            <person name="Skerker J.M."/>
            <person name="Kuehl J.V."/>
            <person name="Price M.N."/>
            <person name="Huang J."/>
            <person name="Chakraborty R."/>
            <person name="Arkin A.P."/>
            <person name="Deutschbauer A."/>
        </authorList>
    </citation>
    <scope>NUCLEOTIDE SEQUENCE [LARGE SCALE GENOMIC DNA]</scope>
    <source>
        <strain evidence="7">4G11</strain>
    </source>
</reference>
<keyword evidence="3" id="KW-0997">Cell inner membrane</keyword>
<keyword evidence="4" id="KW-0547">Nucleotide-binding</keyword>
<dbReference type="InterPro" id="IPR003439">
    <property type="entry name" value="ABC_transporter-like_ATP-bd"/>
</dbReference>
<dbReference type="EMBL" id="CP010536">
    <property type="protein sequence ID" value="AJG18202.1"/>
    <property type="molecule type" value="Genomic_DNA"/>
</dbReference>
<evidence type="ECO:0000313" key="7">
    <source>
        <dbReference type="EMBL" id="AJG18202.1"/>
    </source>
</evidence>